<name>A0A0W8FUN5_9ZZZZ</name>
<evidence type="ECO:0000313" key="1">
    <source>
        <dbReference type="EMBL" id="KUG24529.1"/>
    </source>
</evidence>
<protein>
    <submittedName>
        <fullName evidence="1">Uncharacterized protein</fullName>
    </submittedName>
</protein>
<dbReference type="AlphaFoldDB" id="A0A0W8FUN5"/>
<accession>A0A0W8FUN5</accession>
<organism evidence="1">
    <name type="scientific">hydrocarbon metagenome</name>
    <dbReference type="NCBI Taxonomy" id="938273"/>
    <lineage>
        <taxon>unclassified sequences</taxon>
        <taxon>metagenomes</taxon>
        <taxon>ecological metagenomes</taxon>
    </lineage>
</organism>
<comment type="caution">
    <text evidence="1">The sequence shown here is derived from an EMBL/GenBank/DDBJ whole genome shotgun (WGS) entry which is preliminary data.</text>
</comment>
<gene>
    <name evidence="1" type="ORF">ASZ90_005641</name>
</gene>
<dbReference type="EMBL" id="LNQE01000844">
    <property type="protein sequence ID" value="KUG24529.1"/>
    <property type="molecule type" value="Genomic_DNA"/>
</dbReference>
<reference evidence="1" key="1">
    <citation type="journal article" date="2015" name="Proc. Natl. Acad. Sci. U.S.A.">
        <title>Networks of energetic and metabolic interactions define dynamics in microbial communities.</title>
        <authorList>
            <person name="Embree M."/>
            <person name="Liu J.K."/>
            <person name="Al-Bassam M.M."/>
            <person name="Zengler K."/>
        </authorList>
    </citation>
    <scope>NUCLEOTIDE SEQUENCE</scope>
</reference>
<proteinExistence type="predicted"/>
<sequence length="59" mass="6979">MNTQISQKGEFDTQFRQLKNKGSPKYSYLYFQFHGAFPLSLNLPGQTYKREISFSHFLL</sequence>